<dbReference type="GO" id="GO:0032787">
    <property type="term" value="P:monocarboxylic acid metabolic process"/>
    <property type="evidence" value="ECO:0007669"/>
    <property type="project" value="UniProtKB-ARBA"/>
</dbReference>
<dbReference type="OrthoDB" id="9803333at2"/>
<dbReference type="SUPFAM" id="SSF51735">
    <property type="entry name" value="NAD(P)-binding Rossmann-fold domains"/>
    <property type="match status" value="1"/>
</dbReference>
<proteinExistence type="inferred from homology"/>
<dbReference type="eggNOG" id="COG1028">
    <property type="taxonomic scope" value="Bacteria"/>
</dbReference>
<dbReference type="Pfam" id="PF00106">
    <property type="entry name" value="adh_short"/>
    <property type="match status" value="1"/>
</dbReference>
<dbReference type="EC" id="1.1.1.100" evidence="4"/>
<dbReference type="RefSeq" id="WP_003652662.1">
    <property type="nucleotide sequence ID" value="NZ_BEXJ01000001.1"/>
</dbReference>
<dbReference type="NCBIfam" id="NF047420">
    <property type="entry name" value="EF_P_mod_YmfI"/>
    <property type="match status" value="1"/>
</dbReference>
<dbReference type="EMBL" id="BEXJ01000001">
    <property type="protein sequence ID" value="GBA96044.1"/>
    <property type="molecule type" value="Genomic_DNA"/>
</dbReference>
<reference evidence="4 6" key="2">
    <citation type="submission" date="2019-04" db="EMBL/GenBank/DDBJ databases">
        <title>Lactobacillus gasseri 7171 assembly.</title>
        <authorList>
            <person name="Joris B.R."/>
            <person name="Giguere D."/>
        </authorList>
    </citation>
    <scope>NUCLEOTIDE SEQUENCE [LARGE SCALE GENOMIC DNA]</scope>
    <source>
        <strain evidence="4 6">7171</strain>
    </source>
</reference>
<dbReference type="STRING" id="324831.LGAS_1341"/>
<dbReference type="PROSITE" id="PS00061">
    <property type="entry name" value="ADH_SHORT"/>
    <property type="match status" value="1"/>
</dbReference>
<dbReference type="EMBL" id="SRMD01000080">
    <property type="protein sequence ID" value="TQW15178.1"/>
    <property type="molecule type" value="Genomic_DNA"/>
</dbReference>
<dbReference type="Gene3D" id="3.40.50.720">
    <property type="entry name" value="NAD(P)-binding Rossmann-like Domain"/>
    <property type="match status" value="1"/>
</dbReference>
<comment type="similarity">
    <text evidence="1">Belongs to the short-chain dehydrogenases/reductases (SDR) family.</text>
</comment>
<evidence type="ECO:0000313" key="6">
    <source>
        <dbReference type="Proteomes" id="UP000316012"/>
    </source>
</evidence>
<dbReference type="Proteomes" id="UP000250668">
    <property type="component" value="Unassembled WGS sequence"/>
</dbReference>
<dbReference type="EMBL" id="WBOA01000001">
    <property type="protein sequence ID" value="KAB1951125.1"/>
    <property type="molecule type" value="Genomic_DNA"/>
</dbReference>
<evidence type="ECO:0000313" key="3">
    <source>
        <dbReference type="EMBL" id="KAB1951125.1"/>
    </source>
</evidence>
<protein>
    <submittedName>
        <fullName evidence="2">3-oxoacyl-ACP reductase</fullName>
    </submittedName>
    <submittedName>
        <fullName evidence="4">3-oxoacyl-[acyl-carrier-protein] reductase FabG</fullName>
        <ecNumber evidence="4">1.1.1.100</ecNumber>
    </submittedName>
    <submittedName>
        <fullName evidence="3">SDR family NAD(P)-dependent oxidoreductase</fullName>
    </submittedName>
</protein>
<dbReference type="AlphaFoldDB" id="A0A133PFI8"/>
<dbReference type="InterPro" id="IPR020904">
    <property type="entry name" value="Sc_DH/Rdtase_CS"/>
</dbReference>
<dbReference type="CDD" id="cd05233">
    <property type="entry name" value="SDR_c"/>
    <property type="match status" value="1"/>
</dbReference>
<dbReference type="InterPro" id="IPR036291">
    <property type="entry name" value="NAD(P)-bd_dom_sf"/>
</dbReference>
<keyword evidence="6" id="KW-1185">Reference proteome</keyword>
<dbReference type="Proteomes" id="UP000460112">
    <property type="component" value="Unassembled WGS sequence"/>
</dbReference>
<reference evidence="3 7" key="3">
    <citation type="submission" date="2019-09" db="EMBL/GenBank/DDBJ databases">
        <title>Investigation of probiotic properties of different lactic acid bacteria.</title>
        <authorList>
            <person name="Jaomanjaka F."/>
            <person name="Blanc P."/>
        </authorList>
    </citation>
    <scope>NUCLEOTIDE SEQUENCE [LARGE SCALE GENOMIC DNA]</scope>
    <source>
        <strain evidence="3 7">BIO6369</strain>
    </source>
</reference>
<gene>
    <name evidence="2" type="primary">fabG</name>
    <name evidence="4" type="synonym">fabG_2</name>
    <name evidence="3" type="ORF">F8244_01110</name>
    <name evidence="4" type="ORF">FIPPAONL_01056</name>
    <name evidence="2" type="ORF">LJCM1025_08220</name>
</gene>
<evidence type="ECO:0000313" key="7">
    <source>
        <dbReference type="Proteomes" id="UP000460112"/>
    </source>
</evidence>
<evidence type="ECO:0000256" key="1">
    <source>
        <dbReference type="ARBA" id="ARBA00006484"/>
    </source>
</evidence>
<comment type="caution">
    <text evidence="3">The sequence shown here is derived from an EMBL/GenBank/DDBJ whole genome shotgun (WGS) entry which is preliminary data.</text>
</comment>
<evidence type="ECO:0000313" key="4">
    <source>
        <dbReference type="EMBL" id="TQW15178.1"/>
    </source>
</evidence>
<name>A0A133PFI8_LACGS</name>
<evidence type="ECO:0000313" key="5">
    <source>
        <dbReference type="Proteomes" id="UP000250668"/>
    </source>
</evidence>
<sequence length="242" mass="26437">MKRAIVFGATGGIGKAIAAHLAAKGWSLYIHFNHSSQEAEKMVAEFIDKYPNQEFFPLKLDFLAEDKVIKTTIASLLPISAAIFTQGITNYQFLGSQELTQIEKIMQINLLAPIKITSLLESQLLKRKHGRIIFIGSVYGGQASALESVYSASKGGLSSFAQGYAREVASAHLTVNVIAPGAVDTPMNAIFDAETLNEVKNEIPAGRLAEPRDIVFWVESLLDERSDYLTGQTIYVDGGWLV</sequence>
<evidence type="ECO:0000313" key="2">
    <source>
        <dbReference type="EMBL" id="GBA96044.1"/>
    </source>
</evidence>
<dbReference type="InterPro" id="IPR002347">
    <property type="entry name" value="SDR_fam"/>
</dbReference>
<dbReference type="PANTHER" id="PTHR42879">
    <property type="entry name" value="3-OXOACYL-(ACYL-CARRIER-PROTEIN) REDUCTASE"/>
    <property type="match status" value="1"/>
</dbReference>
<dbReference type="GO" id="GO:0004316">
    <property type="term" value="F:3-oxoacyl-[acyl-carrier-protein] reductase (NADPH) activity"/>
    <property type="evidence" value="ECO:0007669"/>
    <property type="project" value="UniProtKB-EC"/>
</dbReference>
<accession>A0A133PFI8</accession>
<reference evidence="2 5" key="1">
    <citation type="journal article" date="2018" name="Int. J. Syst. Evol. Microbiol.">
        <title>Lactobacillus paragasseri sp. nov., a sister taxon of Lactobacillus gasseri, based on whole-genome sequence analyses.</title>
        <authorList>
            <person name="Tanizawa Y."/>
            <person name="Tada I."/>
            <person name="Kobayashi H."/>
            <person name="Endo A."/>
            <person name="Maeno S."/>
            <person name="Toyoda A."/>
            <person name="Arita M."/>
            <person name="Nakamura Y."/>
            <person name="Sakamoto M."/>
            <person name="Ohkuma M."/>
            <person name="Tohno M."/>
        </authorList>
    </citation>
    <scope>NUCLEOTIDE SEQUENCE [LARGE SCALE GENOMIC DNA]</scope>
    <source>
        <strain evidence="2 5">JCM 1025</strain>
    </source>
</reference>
<organism evidence="3 7">
    <name type="scientific">Lactobacillus gasseri</name>
    <dbReference type="NCBI Taxonomy" id="1596"/>
    <lineage>
        <taxon>Bacteria</taxon>
        <taxon>Bacillati</taxon>
        <taxon>Bacillota</taxon>
        <taxon>Bacilli</taxon>
        <taxon>Lactobacillales</taxon>
        <taxon>Lactobacillaceae</taxon>
        <taxon>Lactobacillus</taxon>
    </lineage>
</organism>
<dbReference type="PRINTS" id="PR00081">
    <property type="entry name" value="GDHRDH"/>
</dbReference>
<dbReference type="PANTHER" id="PTHR42879:SF2">
    <property type="entry name" value="3-OXOACYL-[ACYL-CARRIER-PROTEIN] REDUCTASE FABG"/>
    <property type="match status" value="1"/>
</dbReference>
<dbReference type="Proteomes" id="UP000316012">
    <property type="component" value="Unassembled WGS sequence"/>
</dbReference>
<dbReference type="InterPro" id="IPR050259">
    <property type="entry name" value="SDR"/>
</dbReference>
<keyword evidence="4" id="KW-0560">Oxidoreductase</keyword>